<proteinExistence type="predicted"/>
<evidence type="ECO:0000313" key="2">
    <source>
        <dbReference type="Proteomes" id="UP000467327"/>
    </source>
</evidence>
<accession>A0AAD1HHV5</accession>
<protein>
    <submittedName>
        <fullName evidence="1">Uncharacterized protein</fullName>
    </submittedName>
</protein>
<dbReference type="EMBL" id="AP022561">
    <property type="protein sequence ID" value="BBX05204.1"/>
    <property type="molecule type" value="Genomic_DNA"/>
</dbReference>
<dbReference type="AlphaFoldDB" id="A0AAD1HHV5"/>
<reference evidence="1 2" key="1">
    <citation type="journal article" date="2019" name="Emerg. Microbes Infect.">
        <title>Comprehensive subspecies identification of 175 nontuberculous mycobacteria species based on 7547 genomic profiles.</title>
        <authorList>
            <person name="Matsumoto Y."/>
            <person name="Kinjo T."/>
            <person name="Motooka D."/>
            <person name="Nabeya D."/>
            <person name="Jung N."/>
            <person name="Uechi K."/>
            <person name="Horii T."/>
            <person name="Iida T."/>
            <person name="Fujita J."/>
            <person name="Nakamura S."/>
        </authorList>
    </citation>
    <scope>NUCLEOTIDE SEQUENCE [LARGE SCALE GENOMIC DNA]</scope>
    <source>
        <strain evidence="1 2">JCM 6376</strain>
    </source>
</reference>
<gene>
    <name evidence="1" type="ORF">MAIC_00070</name>
</gene>
<name>A0AAD1HHV5_9MYCO</name>
<dbReference type="RefSeq" id="WP_232077399.1">
    <property type="nucleotide sequence ID" value="NZ_AP022561.1"/>
</dbReference>
<evidence type="ECO:0000313" key="1">
    <source>
        <dbReference type="EMBL" id="BBX05204.1"/>
    </source>
</evidence>
<dbReference type="KEGG" id="maic:MAIC_00070"/>
<dbReference type="Proteomes" id="UP000467327">
    <property type="component" value="Chromosome"/>
</dbReference>
<organism evidence="1 2">
    <name type="scientific">Mycolicibacterium aichiense</name>
    <dbReference type="NCBI Taxonomy" id="1799"/>
    <lineage>
        <taxon>Bacteria</taxon>
        <taxon>Bacillati</taxon>
        <taxon>Actinomycetota</taxon>
        <taxon>Actinomycetes</taxon>
        <taxon>Mycobacteriales</taxon>
        <taxon>Mycobacteriaceae</taxon>
        <taxon>Mycolicibacterium</taxon>
    </lineage>
</organism>
<keyword evidence="2" id="KW-1185">Reference proteome</keyword>
<sequence length="91" mass="9826">MVNAIRSSFDFVSGSMSQVPGFVKQFDADITAIEITDGSRFTLGDIDVVTVTNTHYAFPDGSPEALRYQSLSLRFDTPRGASPIRATPAPV</sequence>